<accession>A0A4S3L0X8</accession>
<feature type="domain" description="Thioredoxin" evidence="6">
    <location>
        <begin position="36"/>
        <end position="178"/>
    </location>
</feature>
<dbReference type="Pfam" id="PF08534">
    <property type="entry name" value="Redoxin"/>
    <property type="match status" value="1"/>
</dbReference>
<evidence type="ECO:0000259" key="6">
    <source>
        <dbReference type="PROSITE" id="PS51352"/>
    </source>
</evidence>
<evidence type="ECO:0000256" key="5">
    <source>
        <dbReference type="ARBA" id="ARBA00023284"/>
    </source>
</evidence>
<dbReference type="GO" id="GO:0017004">
    <property type="term" value="P:cytochrome complex assembly"/>
    <property type="evidence" value="ECO:0007669"/>
    <property type="project" value="UniProtKB-KW"/>
</dbReference>
<dbReference type="EMBL" id="SMAF01000005">
    <property type="protein sequence ID" value="TCS99651.1"/>
    <property type="molecule type" value="Genomic_DNA"/>
</dbReference>
<dbReference type="AlphaFoldDB" id="A0A4S3L0X8"/>
<evidence type="ECO:0000256" key="1">
    <source>
        <dbReference type="ARBA" id="ARBA00004383"/>
    </source>
</evidence>
<comment type="caution">
    <text evidence="7">The sequence shown here is derived from an EMBL/GenBank/DDBJ whole genome shotgun (WGS) entry which is preliminary data.</text>
</comment>
<protein>
    <submittedName>
        <fullName evidence="7">Cytochrome c biogenesis protein CcmG/thiol:disulfide interchange protein DsbE</fullName>
    </submittedName>
</protein>
<keyword evidence="5" id="KW-0676">Redox-active center</keyword>
<gene>
    <name evidence="7" type="ORF">EDC25_10584</name>
</gene>
<dbReference type="InterPro" id="IPR036249">
    <property type="entry name" value="Thioredoxin-like_sf"/>
</dbReference>
<dbReference type="InterPro" id="IPR013740">
    <property type="entry name" value="Redoxin"/>
</dbReference>
<dbReference type="SUPFAM" id="SSF52833">
    <property type="entry name" value="Thioredoxin-like"/>
    <property type="match status" value="1"/>
</dbReference>
<evidence type="ECO:0000256" key="2">
    <source>
        <dbReference type="ARBA" id="ARBA00007758"/>
    </source>
</evidence>
<dbReference type="CDD" id="cd03010">
    <property type="entry name" value="TlpA_like_DsbE"/>
    <property type="match status" value="1"/>
</dbReference>
<dbReference type="InterPro" id="IPR004799">
    <property type="entry name" value="Periplasmic_diS_OxRdtase_DsbE"/>
</dbReference>
<dbReference type="InterPro" id="IPR013766">
    <property type="entry name" value="Thioredoxin_domain"/>
</dbReference>
<dbReference type="PROSITE" id="PS51352">
    <property type="entry name" value="THIOREDOXIN_2"/>
    <property type="match status" value="1"/>
</dbReference>
<dbReference type="Proteomes" id="UP000294599">
    <property type="component" value="Unassembled WGS sequence"/>
</dbReference>
<keyword evidence="4" id="KW-1015">Disulfide bond</keyword>
<keyword evidence="8" id="KW-1185">Reference proteome</keyword>
<evidence type="ECO:0000313" key="7">
    <source>
        <dbReference type="EMBL" id="TCS99651.1"/>
    </source>
</evidence>
<evidence type="ECO:0000313" key="8">
    <source>
        <dbReference type="Proteomes" id="UP000294599"/>
    </source>
</evidence>
<evidence type="ECO:0000256" key="3">
    <source>
        <dbReference type="ARBA" id="ARBA00022748"/>
    </source>
</evidence>
<evidence type="ECO:0000256" key="4">
    <source>
        <dbReference type="ARBA" id="ARBA00023157"/>
    </source>
</evidence>
<dbReference type="PANTHER" id="PTHR42852:SF6">
    <property type="entry name" value="THIOL:DISULFIDE INTERCHANGE PROTEIN DSBE"/>
    <property type="match status" value="1"/>
</dbReference>
<dbReference type="GO" id="GO:0030288">
    <property type="term" value="C:outer membrane-bounded periplasmic space"/>
    <property type="evidence" value="ECO:0007669"/>
    <property type="project" value="InterPro"/>
</dbReference>
<dbReference type="Gene3D" id="3.40.30.10">
    <property type="entry name" value="Glutaredoxin"/>
    <property type="match status" value="1"/>
</dbReference>
<organism evidence="7 8">
    <name type="scientific">Pseudofulvimonas gallinarii</name>
    <dbReference type="NCBI Taxonomy" id="634155"/>
    <lineage>
        <taxon>Bacteria</taxon>
        <taxon>Pseudomonadati</taxon>
        <taxon>Pseudomonadota</taxon>
        <taxon>Gammaproteobacteria</taxon>
        <taxon>Lysobacterales</taxon>
        <taxon>Rhodanobacteraceae</taxon>
        <taxon>Pseudofulvimonas</taxon>
    </lineage>
</organism>
<dbReference type="GO" id="GO:0005886">
    <property type="term" value="C:plasma membrane"/>
    <property type="evidence" value="ECO:0007669"/>
    <property type="project" value="UniProtKB-SubCell"/>
</dbReference>
<dbReference type="InterPro" id="IPR050553">
    <property type="entry name" value="Thioredoxin_ResA/DsbE_sf"/>
</dbReference>
<dbReference type="NCBIfam" id="TIGR00385">
    <property type="entry name" value="dsbE"/>
    <property type="match status" value="1"/>
</dbReference>
<reference evidence="7 8" key="1">
    <citation type="submission" date="2019-03" db="EMBL/GenBank/DDBJ databases">
        <title>Genomic Encyclopedia of Type Strains, Phase IV (KMG-IV): sequencing the most valuable type-strain genomes for metagenomic binning, comparative biology and taxonomic classification.</title>
        <authorList>
            <person name="Goeker M."/>
        </authorList>
    </citation>
    <scope>NUCLEOTIDE SEQUENCE [LARGE SCALE GENOMIC DNA]</scope>
    <source>
        <strain evidence="7 8">DSM 21944</strain>
    </source>
</reference>
<name>A0A4S3L0X8_9GAMM</name>
<sequence length="182" mass="20069">MIWRLAPLIGFVLLAVVLAFGIRLSRDRVPGELPSVLIGKPAPEFTLDGLRDGEGPVSSTQFLGKPWLLNVWASWCAGCRVEHPVIEALARRGDITVVGLNWKDERGDALRWLAQFGDPYRAIATDPDNRVALHYGVYGAPETFVIDARGVIRHKFVGPVTERHVQTILLPLLATLREEAGS</sequence>
<comment type="subcellular location">
    <subcellularLocation>
        <location evidence="1">Cell inner membrane</location>
        <topology evidence="1">Single-pass membrane protein</topology>
        <orientation evidence="1">Periplasmic side</orientation>
    </subcellularLocation>
</comment>
<dbReference type="GO" id="GO:0015036">
    <property type="term" value="F:disulfide oxidoreductase activity"/>
    <property type="evidence" value="ECO:0007669"/>
    <property type="project" value="InterPro"/>
</dbReference>
<proteinExistence type="inferred from homology"/>
<dbReference type="PANTHER" id="PTHR42852">
    <property type="entry name" value="THIOL:DISULFIDE INTERCHANGE PROTEIN DSBE"/>
    <property type="match status" value="1"/>
</dbReference>
<comment type="similarity">
    <text evidence="2">Belongs to the thioredoxin family. DsbE subfamily.</text>
</comment>
<dbReference type="RefSeq" id="WP_123520907.1">
    <property type="nucleotide sequence ID" value="NZ_JBHLWF010000028.1"/>
</dbReference>
<keyword evidence="3" id="KW-0201">Cytochrome c-type biogenesis</keyword>
<dbReference type="OrthoDB" id="9799347at2"/>